<accession>A0ACC2AAK6</accession>
<evidence type="ECO:0000313" key="1">
    <source>
        <dbReference type="EMBL" id="KAJ7514602.1"/>
    </source>
</evidence>
<evidence type="ECO:0000313" key="2">
    <source>
        <dbReference type="Proteomes" id="UP001162992"/>
    </source>
</evidence>
<name>A0ACC2AAK6_DIPCM</name>
<comment type="caution">
    <text evidence="1">The sequence shown here is derived from an EMBL/GenBank/DDBJ whole genome shotgun (WGS) entry which is preliminary data.</text>
</comment>
<proteinExistence type="predicted"/>
<organism evidence="1 2">
    <name type="scientific">Diphasiastrum complanatum</name>
    <name type="common">Issler's clubmoss</name>
    <name type="synonym">Lycopodium complanatum</name>
    <dbReference type="NCBI Taxonomy" id="34168"/>
    <lineage>
        <taxon>Eukaryota</taxon>
        <taxon>Viridiplantae</taxon>
        <taxon>Streptophyta</taxon>
        <taxon>Embryophyta</taxon>
        <taxon>Tracheophyta</taxon>
        <taxon>Lycopodiopsida</taxon>
        <taxon>Lycopodiales</taxon>
        <taxon>Lycopodiaceae</taxon>
        <taxon>Lycopodioideae</taxon>
        <taxon>Diphasiastrum</taxon>
    </lineage>
</organism>
<dbReference type="Proteomes" id="UP001162992">
    <property type="component" value="Chromosome 23"/>
</dbReference>
<reference evidence="2" key="1">
    <citation type="journal article" date="2024" name="Proc. Natl. Acad. Sci. U.S.A.">
        <title>Extraordinary preservation of gene collinearity over three hundred million years revealed in homosporous lycophytes.</title>
        <authorList>
            <person name="Li C."/>
            <person name="Wickell D."/>
            <person name="Kuo L.Y."/>
            <person name="Chen X."/>
            <person name="Nie B."/>
            <person name="Liao X."/>
            <person name="Peng D."/>
            <person name="Ji J."/>
            <person name="Jenkins J."/>
            <person name="Williams M."/>
            <person name="Shu S."/>
            <person name="Plott C."/>
            <person name="Barry K."/>
            <person name="Rajasekar S."/>
            <person name="Grimwood J."/>
            <person name="Han X."/>
            <person name="Sun S."/>
            <person name="Hou Z."/>
            <person name="He W."/>
            <person name="Dai G."/>
            <person name="Sun C."/>
            <person name="Schmutz J."/>
            <person name="Leebens-Mack J.H."/>
            <person name="Li F.W."/>
            <person name="Wang L."/>
        </authorList>
    </citation>
    <scope>NUCLEOTIDE SEQUENCE [LARGE SCALE GENOMIC DNA]</scope>
    <source>
        <strain evidence="2">cv. PW_Plant_1</strain>
    </source>
</reference>
<dbReference type="EMBL" id="CM055114">
    <property type="protein sequence ID" value="KAJ7514602.1"/>
    <property type="molecule type" value="Genomic_DNA"/>
</dbReference>
<keyword evidence="2" id="KW-1185">Reference proteome</keyword>
<protein>
    <submittedName>
        <fullName evidence="1">Uncharacterized protein</fullName>
    </submittedName>
</protein>
<gene>
    <name evidence="1" type="ORF">O6H91_23G051800</name>
</gene>
<sequence length="167" mass="18805">MFDCLYHVSAPTSLNGLPASLRACLPVCLGEVDCDGRLRFSFFADEHATAYNWLLIAPTDLLPSNCYGSKDISLPSPPPILNCWKVGSHHSSLFPFMWEKGQKGVFVFSQACVLVCSLGLTICYPVILLLWMWIEFFPHGHFIASYLSGLWERETFALLWVKVSLKK</sequence>